<dbReference type="AlphaFoldDB" id="A0A1F6DF41"/>
<evidence type="ECO:0008006" key="3">
    <source>
        <dbReference type="Google" id="ProtNLM"/>
    </source>
</evidence>
<dbReference type="EMBL" id="MFLD01000021">
    <property type="protein sequence ID" value="OGG60048.1"/>
    <property type="molecule type" value="Genomic_DNA"/>
</dbReference>
<dbReference type="InterPro" id="IPR007404">
    <property type="entry name" value="YdjM-like"/>
</dbReference>
<protein>
    <recommendedName>
        <fullName evidence="3">Metal-dependent hydrolase</fullName>
    </recommendedName>
</protein>
<name>A0A1F6DF41_9BACT</name>
<dbReference type="Pfam" id="PF04307">
    <property type="entry name" value="YdjM"/>
    <property type="match status" value="1"/>
</dbReference>
<reference evidence="1 2" key="1">
    <citation type="journal article" date="2016" name="Nat. Commun.">
        <title>Thousands of microbial genomes shed light on interconnected biogeochemical processes in an aquifer system.</title>
        <authorList>
            <person name="Anantharaman K."/>
            <person name="Brown C.T."/>
            <person name="Hug L.A."/>
            <person name="Sharon I."/>
            <person name="Castelle C.J."/>
            <person name="Probst A.J."/>
            <person name="Thomas B.C."/>
            <person name="Singh A."/>
            <person name="Wilkins M.J."/>
            <person name="Karaoz U."/>
            <person name="Brodie E.L."/>
            <person name="Williams K.H."/>
            <person name="Hubbard S.S."/>
            <person name="Banfield J.F."/>
        </authorList>
    </citation>
    <scope>NUCLEOTIDE SEQUENCE [LARGE SCALE GENOMIC DNA]</scope>
</reference>
<dbReference type="Proteomes" id="UP000178042">
    <property type="component" value="Unassembled WGS sequence"/>
</dbReference>
<evidence type="ECO:0000313" key="1">
    <source>
        <dbReference type="EMBL" id="OGG60048.1"/>
    </source>
</evidence>
<evidence type="ECO:0000313" key="2">
    <source>
        <dbReference type="Proteomes" id="UP000178042"/>
    </source>
</evidence>
<organism evidence="1 2">
    <name type="scientific">Candidatus Kaiserbacteria bacterium RIFCSPHIGHO2_02_FULL_49_16</name>
    <dbReference type="NCBI Taxonomy" id="1798490"/>
    <lineage>
        <taxon>Bacteria</taxon>
        <taxon>Candidatus Kaiseribacteriota</taxon>
    </lineage>
</organism>
<comment type="caution">
    <text evidence="1">The sequence shown here is derived from an EMBL/GenBank/DDBJ whole genome shotgun (WGS) entry which is preliminary data.</text>
</comment>
<gene>
    <name evidence="1" type="ORF">A3C86_03150</name>
</gene>
<proteinExistence type="predicted"/>
<sequence>MTFPTHIIAGLIIGKVTGDYTAALAGSLFMDLDHLISYYKNGILFKPRAILRESLTELDPWGDQKNIFHSVQAWLVISLLVMAINLEFGLIFSLAYLIHLVMDALTGAFYPFYPYKKFQIKEPIIRYLSKRELVLGIALLAIFLIV</sequence>
<accession>A0A1F6DF41</accession>